<gene>
    <name evidence="2" type="ORF">PCOR1329_LOCUS24849</name>
</gene>
<sequence>ARAARAPAARGRVTAALRGVFEPVERAPAPEGRPDLGAGPRLERRKLDWGNLAFLERLVRRGIPVDGDWKETTWEKACEEKGAPADFAAPPPPDVLKEFVEQNLCQLVNKPWAKDRRRKSSTKEEAEPPRRETSPPPRAEPACDGAAAPAA</sequence>
<proteinExistence type="predicted"/>
<feature type="compositionally biased region" description="Low complexity" evidence="1">
    <location>
        <begin position="140"/>
        <end position="151"/>
    </location>
</feature>
<keyword evidence="3" id="KW-1185">Reference proteome</keyword>
<dbReference type="Proteomes" id="UP001189429">
    <property type="component" value="Unassembled WGS sequence"/>
</dbReference>
<feature type="compositionally biased region" description="Basic and acidic residues" evidence="1">
    <location>
        <begin position="121"/>
        <end position="133"/>
    </location>
</feature>
<name>A0ABN9RYE7_9DINO</name>
<evidence type="ECO:0000313" key="2">
    <source>
        <dbReference type="EMBL" id="CAK0824440.1"/>
    </source>
</evidence>
<accession>A0ABN9RYE7</accession>
<organism evidence="2 3">
    <name type="scientific">Prorocentrum cordatum</name>
    <dbReference type="NCBI Taxonomy" id="2364126"/>
    <lineage>
        <taxon>Eukaryota</taxon>
        <taxon>Sar</taxon>
        <taxon>Alveolata</taxon>
        <taxon>Dinophyceae</taxon>
        <taxon>Prorocentrales</taxon>
        <taxon>Prorocentraceae</taxon>
        <taxon>Prorocentrum</taxon>
    </lineage>
</organism>
<comment type="caution">
    <text evidence="2">The sequence shown here is derived from an EMBL/GenBank/DDBJ whole genome shotgun (WGS) entry which is preliminary data.</text>
</comment>
<evidence type="ECO:0000256" key="1">
    <source>
        <dbReference type="SAM" id="MobiDB-lite"/>
    </source>
</evidence>
<dbReference type="EMBL" id="CAUYUJ010008607">
    <property type="protein sequence ID" value="CAK0824440.1"/>
    <property type="molecule type" value="Genomic_DNA"/>
</dbReference>
<feature type="non-terminal residue" evidence="2">
    <location>
        <position position="151"/>
    </location>
</feature>
<reference evidence="2" key="1">
    <citation type="submission" date="2023-10" db="EMBL/GenBank/DDBJ databases">
        <authorList>
            <person name="Chen Y."/>
            <person name="Shah S."/>
            <person name="Dougan E. K."/>
            <person name="Thang M."/>
            <person name="Chan C."/>
        </authorList>
    </citation>
    <scope>NUCLEOTIDE SEQUENCE [LARGE SCALE GENOMIC DNA]</scope>
</reference>
<protein>
    <submittedName>
        <fullName evidence="2">Uncharacterized protein</fullName>
    </submittedName>
</protein>
<feature type="non-terminal residue" evidence="2">
    <location>
        <position position="1"/>
    </location>
</feature>
<feature type="region of interest" description="Disordered" evidence="1">
    <location>
        <begin position="110"/>
        <end position="151"/>
    </location>
</feature>
<evidence type="ECO:0000313" key="3">
    <source>
        <dbReference type="Proteomes" id="UP001189429"/>
    </source>
</evidence>